<protein>
    <recommendedName>
        <fullName evidence="4">ribose-5-phosphate isomerase</fullName>
        <ecNumber evidence="4">5.3.1.6</ecNumber>
    </recommendedName>
</protein>
<comment type="catalytic activity">
    <reaction evidence="1">
        <text>aldehydo-D-ribose 5-phosphate = D-ribulose 5-phosphate</text>
        <dbReference type="Rhea" id="RHEA:14657"/>
        <dbReference type="ChEBI" id="CHEBI:58121"/>
        <dbReference type="ChEBI" id="CHEBI:58273"/>
        <dbReference type="EC" id="5.3.1.6"/>
    </reaction>
</comment>
<dbReference type="PANTHER" id="PTHR43748:SF3">
    <property type="entry name" value="RIBOSE-5-PHOSPHATE ISOMERASE 3, CHLOROPLASTIC-RELATED"/>
    <property type="match status" value="1"/>
</dbReference>
<gene>
    <name evidence="7" type="ORF">X943_001034</name>
</gene>
<evidence type="ECO:0000256" key="2">
    <source>
        <dbReference type="ARBA" id="ARBA00004988"/>
    </source>
</evidence>
<dbReference type="GO" id="GO:0004751">
    <property type="term" value="F:ribose-5-phosphate isomerase activity"/>
    <property type="evidence" value="ECO:0007669"/>
    <property type="project" value="UniProtKB-EC"/>
</dbReference>
<evidence type="ECO:0000256" key="1">
    <source>
        <dbReference type="ARBA" id="ARBA00001713"/>
    </source>
</evidence>
<reference evidence="7" key="1">
    <citation type="journal article" date="2014" name="Nucleic Acids Res.">
        <title>The evolutionary dynamics of variant antigen genes in Babesia reveal a history of genomic innovation underlying host-parasite interaction.</title>
        <authorList>
            <person name="Jackson A.P."/>
            <person name="Otto T.D."/>
            <person name="Darby A."/>
            <person name="Ramaprasad A."/>
            <person name="Xia D."/>
            <person name="Echaide I.E."/>
            <person name="Farber M."/>
            <person name="Gahlot S."/>
            <person name="Gamble J."/>
            <person name="Gupta D."/>
            <person name="Gupta Y."/>
            <person name="Jackson L."/>
            <person name="Malandrin L."/>
            <person name="Malas T.B."/>
            <person name="Moussa E."/>
            <person name="Nair M."/>
            <person name="Reid A.J."/>
            <person name="Sanders M."/>
            <person name="Sharma J."/>
            <person name="Tracey A."/>
            <person name="Quail M.A."/>
            <person name="Weir W."/>
            <person name="Wastling J.M."/>
            <person name="Hall N."/>
            <person name="Willadsen P."/>
            <person name="Lingelbach K."/>
            <person name="Shiels B."/>
            <person name="Tait A."/>
            <person name="Berriman M."/>
            <person name="Allred D.R."/>
            <person name="Pain A."/>
        </authorList>
    </citation>
    <scope>NUCLEOTIDE SEQUENCE</scope>
    <source>
        <strain evidence="7">1802A</strain>
    </source>
</reference>
<sequence length="233" mass="25335">MDQQECMKRAAEYAVDNYVHDGMVVGLGTGRTASYAIRRLANLLNTGKLRDVVGIATSEASQRLMSELGIPSCEMKDSITMAVAIDGADAFDDHLNLIKGGGGALFREKLVEIAAEKLVIVVDESKRAKGHLLEAFKLPVEIVKFGHAATVERIVSHFKESIKAWKIRENADGSLYETDNHNFIMDLECAPTELKRLDEKLKSIHGVVCSGLFLGMASAVVVAHRDGSLGILP</sequence>
<feature type="transmembrane region" description="Helical" evidence="6">
    <location>
        <begin position="204"/>
        <end position="223"/>
    </location>
</feature>
<keyword evidence="5 7" id="KW-0413">Isomerase</keyword>
<dbReference type="EC" id="5.3.1.6" evidence="4"/>
<dbReference type="Gene3D" id="3.30.70.260">
    <property type="match status" value="1"/>
</dbReference>
<name>A0AAD9LDY6_BABDI</name>
<dbReference type="AlphaFoldDB" id="A0AAD9LDY6"/>
<organism evidence="7 8">
    <name type="scientific">Babesia divergens</name>
    <dbReference type="NCBI Taxonomy" id="32595"/>
    <lineage>
        <taxon>Eukaryota</taxon>
        <taxon>Sar</taxon>
        <taxon>Alveolata</taxon>
        <taxon>Apicomplexa</taxon>
        <taxon>Aconoidasida</taxon>
        <taxon>Piroplasmida</taxon>
        <taxon>Babesiidae</taxon>
        <taxon>Babesia</taxon>
    </lineage>
</organism>
<dbReference type="SUPFAM" id="SSF100950">
    <property type="entry name" value="NagB/RpiA/CoA transferase-like"/>
    <property type="match status" value="1"/>
</dbReference>
<keyword evidence="6" id="KW-0812">Transmembrane</keyword>
<evidence type="ECO:0000256" key="5">
    <source>
        <dbReference type="ARBA" id="ARBA00023235"/>
    </source>
</evidence>
<dbReference type="PANTHER" id="PTHR43748">
    <property type="entry name" value="RIBOSE-5-PHOSPHATE ISOMERASE 3, CHLOROPLASTIC-RELATED"/>
    <property type="match status" value="1"/>
</dbReference>
<accession>A0AAD9LDY6</accession>
<dbReference type="InterPro" id="IPR050262">
    <property type="entry name" value="Ribose-5P_isomerase"/>
</dbReference>
<dbReference type="NCBIfam" id="NF001924">
    <property type="entry name" value="PRK00702.1"/>
    <property type="match status" value="1"/>
</dbReference>
<evidence type="ECO:0000313" key="8">
    <source>
        <dbReference type="Proteomes" id="UP001195914"/>
    </source>
</evidence>
<keyword evidence="6" id="KW-1133">Transmembrane helix</keyword>
<comment type="caution">
    <text evidence="7">The sequence shown here is derived from an EMBL/GenBank/DDBJ whole genome shotgun (WGS) entry which is preliminary data.</text>
</comment>
<dbReference type="InterPro" id="IPR004788">
    <property type="entry name" value="Ribose5P_isomerase_type_A"/>
</dbReference>
<dbReference type="CDD" id="cd01398">
    <property type="entry name" value="RPI_A"/>
    <property type="match status" value="1"/>
</dbReference>
<keyword evidence="6" id="KW-0472">Membrane</keyword>
<dbReference type="GO" id="GO:0009052">
    <property type="term" value="P:pentose-phosphate shunt, non-oxidative branch"/>
    <property type="evidence" value="ECO:0007669"/>
    <property type="project" value="InterPro"/>
</dbReference>
<evidence type="ECO:0000313" key="7">
    <source>
        <dbReference type="EMBL" id="KAK1932841.1"/>
    </source>
</evidence>
<dbReference type="EMBL" id="JAHBMH010000073">
    <property type="protein sequence ID" value="KAK1932841.1"/>
    <property type="molecule type" value="Genomic_DNA"/>
</dbReference>
<dbReference type="Pfam" id="PF06026">
    <property type="entry name" value="Rib_5-P_isom_A"/>
    <property type="match status" value="1"/>
</dbReference>
<dbReference type="Gene3D" id="3.40.50.1360">
    <property type="match status" value="1"/>
</dbReference>
<dbReference type="InterPro" id="IPR037171">
    <property type="entry name" value="NagB/RpiA_transferase-like"/>
</dbReference>
<dbReference type="FunFam" id="3.40.50.1360:FF:000001">
    <property type="entry name" value="Ribose-5-phosphate isomerase A"/>
    <property type="match status" value="1"/>
</dbReference>
<evidence type="ECO:0000256" key="4">
    <source>
        <dbReference type="ARBA" id="ARBA00011959"/>
    </source>
</evidence>
<keyword evidence="8" id="KW-1185">Reference proteome</keyword>
<comment type="similarity">
    <text evidence="3">Belongs to the ribose 5-phosphate isomerase family.</text>
</comment>
<reference evidence="7" key="2">
    <citation type="submission" date="2021-05" db="EMBL/GenBank/DDBJ databases">
        <authorList>
            <person name="Pain A."/>
        </authorList>
    </citation>
    <scope>NUCLEOTIDE SEQUENCE</scope>
    <source>
        <strain evidence="7">1802A</strain>
    </source>
</reference>
<dbReference type="Proteomes" id="UP001195914">
    <property type="component" value="Unassembled WGS sequence"/>
</dbReference>
<evidence type="ECO:0000256" key="6">
    <source>
        <dbReference type="SAM" id="Phobius"/>
    </source>
</evidence>
<dbReference type="SUPFAM" id="SSF75445">
    <property type="entry name" value="D-ribose-5-phosphate isomerase (RpiA), lid domain"/>
    <property type="match status" value="1"/>
</dbReference>
<dbReference type="NCBIfam" id="TIGR00021">
    <property type="entry name" value="rpiA"/>
    <property type="match status" value="1"/>
</dbReference>
<evidence type="ECO:0000256" key="3">
    <source>
        <dbReference type="ARBA" id="ARBA00008088"/>
    </source>
</evidence>
<proteinExistence type="inferred from homology"/>
<comment type="pathway">
    <text evidence="2">Carbohydrate degradation; pentose phosphate pathway; D-ribose 5-phosphate from D-ribulose 5-phosphate (non-oxidative stage): step 1/1.</text>
</comment>